<evidence type="ECO:0000256" key="4">
    <source>
        <dbReference type="ARBA" id="ARBA00022989"/>
    </source>
</evidence>
<dbReference type="PROSITE" id="PS00888">
    <property type="entry name" value="CNMP_BINDING_1"/>
    <property type="match status" value="1"/>
</dbReference>
<keyword evidence="2" id="KW-0813">Transport</keyword>
<dbReference type="PANTHER" id="PTHR45638">
    <property type="entry name" value="CYCLIC NUCLEOTIDE-GATED CATION CHANNEL SUBUNIT A"/>
    <property type="match status" value="1"/>
</dbReference>
<dbReference type="GO" id="GO:0030553">
    <property type="term" value="F:cGMP binding"/>
    <property type="evidence" value="ECO:0000318"/>
    <property type="project" value="GO_Central"/>
</dbReference>
<dbReference type="PANTHER" id="PTHR45638:SF1">
    <property type="entry name" value="CYCLIC NUCLEOTIDE-GATED ION CHANNEL SUBUNIT B, ISOFORM A"/>
    <property type="match status" value="1"/>
</dbReference>
<dbReference type="GO" id="GO:0017071">
    <property type="term" value="C:intracellular cyclic nucleotide activated cation channel complex"/>
    <property type="evidence" value="ECO:0000318"/>
    <property type="project" value="GO_Central"/>
</dbReference>
<evidence type="ECO:0000256" key="7">
    <source>
        <dbReference type="ARBA" id="ARBA00023286"/>
    </source>
</evidence>
<dbReference type="FunFam" id="2.60.120.10:FF:000078">
    <property type="entry name" value="Cyclic nucleotide-gated channel"/>
    <property type="match status" value="1"/>
</dbReference>
<proteinExistence type="predicted"/>
<feature type="compositionally biased region" description="Basic and acidic residues" evidence="9">
    <location>
        <begin position="1036"/>
        <end position="1048"/>
    </location>
</feature>
<dbReference type="SUPFAM" id="SSF51206">
    <property type="entry name" value="cAMP-binding domain-like"/>
    <property type="match status" value="1"/>
</dbReference>
<dbReference type="Gene3D" id="2.60.120.10">
    <property type="entry name" value="Jelly Rolls"/>
    <property type="match status" value="1"/>
</dbReference>
<evidence type="ECO:0000256" key="8">
    <source>
        <dbReference type="ARBA" id="ARBA00023303"/>
    </source>
</evidence>
<dbReference type="EnsemblMetazoa" id="XM_030975468">
    <property type="protein sequence ID" value="XP_030831328"/>
    <property type="gene ID" value="LOC594100"/>
</dbReference>
<dbReference type="PROSITE" id="PS00889">
    <property type="entry name" value="CNMP_BINDING_2"/>
    <property type="match status" value="1"/>
</dbReference>
<feature type="region of interest" description="Disordered" evidence="9">
    <location>
        <begin position="68"/>
        <end position="230"/>
    </location>
</feature>
<dbReference type="Gene3D" id="1.10.287.630">
    <property type="entry name" value="Helix hairpin bin"/>
    <property type="match status" value="1"/>
</dbReference>
<dbReference type="GeneID" id="594100"/>
<dbReference type="CDD" id="cd00038">
    <property type="entry name" value="CAP_ED"/>
    <property type="match status" value="1"/>
</dbReference>
<dbReference type="InterPro" id="IPR018490">
    <property type="entry name" value="cNMP-bd_dom_sf"/>
</dbReference>
<feature type="transmembrane region" description="Helical" evidence="10">
    <location>
        <begin position="483"/>
        <end position="504"/>
    </location>
</feature>
<evidence type="ECO:0000313" key="13">
    <source>
        <dbReference type="Proteomes" id="UP000007110"/>
    </source>
</evidence>
<evidence type="ECO:0000256" key="6">
    <source>
        <dbReference type="ARBA" id="ARBA00023136"/>
    </source>
</evidence>
<evidence type="ECO:0000256" key="9">
    <source>
        <dbReference type="SAM" id="MobiDB-lite"/>
    </source>
</evidence>
<dbReference type="Pfam" id="PF00027">
    <property type="entry name" value="cNMP_binding"/>
    <property type="match status" value="1"/>
</dbReference>
<dbReference type="RefSeq" id="XP_030831328.1">
    <property type="nucleotide sequence ID" value="XM_030975468.1"/>
</dbReference>
<dbReference type="SMART" id="SM00100">
    <property type="entry name" value="cNMP"/>
    <property type="match status" value="1"/>
</dbReference>
<feature type="domain" description="Cyclic nucleotide-binding" evidence="11">
    <location>
        <begin position="662"/>
        <end position="764"/>
    </location>
</feature>
<feature type="compositionally biased region" description="Basic and acidic residues" evidence="9">
    <location>
        <begin position="1183"/>
        <end position="1223"/>
    </location>
</feature>
<keyword evidence="5" id="KW-0406">Ion transport</keyword>
<feature type="region of interest" description="Disordered" evidence="9">
    <location>
        <begin position="958"/>
        <end position="1315"/>
    </location>
</feature>
<evidence type="ECO:0000256" key="10">
    <source>
        <dbReference type="SAM" id="Phobius"/>
    </source>
</evidence>
<feature type="region of interest" description="Disordered" evidence="9">
    <location>
        <begin position="890"/>
        <end position="914"/>
    </location>
</feature>
<feature type="compositionally biased region" description="Basic and acidic residues" evidence="9">
    <location>
        <begin position="1155"/>
        <end position="1174"/>
    </location>
</feature>
<dbReference type="Gene3D" id="1.10.287.70">
    <property type="match status" value="1"/>
</dbReference>
<evidence type="ECO:0000256" key="5">
    <source>
        <dbReference type="ARBA" id="ARBA00023065"/>
    </source>
</evidence>
<evidence type="ECO:0000256" key="1">
    <source>
        <dbReference type="ARBA" id="ARBA00004141"/>
    </source>
</evidence>
<dbReference type="PROSITE" id="PS50042">
    <property type="entry name" value="CNMP_BINDING_3"/>
    <property type="match status" value="1"/>
</dbReference>
<dbReference type="InterPro" id="IPR000595">
    <property type="entry name" value="cNMP-bd_dom"/>
</dbReference>
<dbReference type="FunFam" id="1.10.287.70:FF:000072">
    <property type="entry name" value="Cyclic nucleotide gated channel beta 3"/>
    <property type="match status" value="1"/>
</dbReference>
<feature type="compositionally biased region" description="Basic and acidic residues" evidence="9">
    <location>
        <begin position="1061"/>
        <end position="1077"/>
    </location>
</feature>
<keyword evidence="7" id="KW-1071">Ligand-gated ion channel</keyword>
<dbReference type="InterPro" id="IPR005821">
    <property type="entry name" value="Ion_trans_dom"/>
</dbReference>
<organism evidence="12 13">
    <name type="scientific">Strongylocentrotus purpuratus</name>
    <name type="common">Purple sea urchin</name>
    <dbReference type="NCBI Taxonomy" id="7668"/>
    <lineage>
        <taxon>Eukaryota</taxon>
        <taxon>Metazoa</taxon>
        <taxon>Echinodermata</taxon>
        <taxon>Eleutherozoa</taxon>
        <taxon>Echinozoa</taxon>
        <taxon>Echinoidea</taxon>
        <taxon>Euechinoidea</taxon>
        <taxon>Echinacea</taxon>
        <taxon>Camarodonta</taxon>
        <taxon>Echinidea</taxon>
        <taxon>Strongylocentrotidae</taxon>
        <taxon>Strongylocentrotus</taxon>
    </lineage>
</organism>
<dbReference type="GO" id="GO:0005886">
    <property type="term" value="C:plasma membrane"/>
    <property type="evidence" value="ECO:0000318"/>
    <property type="project" value="GO_Central"/>
</dbReference>
<name>A0A7M7N5A0_STRPU</name>
<dbReference type="OrthoDB" id="421226at2759"/>
<keyword evidence="3 10" id="KW-0812">Transmembrane</keyword>
<keyword evidence="8" id="KW-0407">Ion channel</keyword>
<dbReference type="GO" id="GO:0005222">
    <property type="term" value="F:intracellularly cAMP-activated cation channel activity"/>
    <property type="evidence" value="ECO:0000318"/>
    <property type="project" value="GO_Central"/>
</dbReference>
<sequence>MPRGKKPDGLEMNNLQLKPGETSPRSPLTPTIKLSRPPSSSIERKSSLSYMFVNANEEADLVNGGFITNDKVSNNQQHQHQNGNGAADASRGANSAPPCNGHSPVESWTQSVSPASNHSNGDVHNSHNHKNKNGAYSISKCLMPPTKRSKSKRHSLPLPGFVESSSLKSSDDEADAPQRITLGNGGSTHSVNLLPHSMPSPTKSNASPWKRWFKRKPSNAGSEQSSFSDASWMSSAEYDDADNKKPKLWNLARSITKRVSKLKNNEVAPMPQNTLAPPEPTATADDSLKPTSTRRRLDSFAPSSIGDVAEEIHFKTSRFGLITRCWERIKSVRFPEYFDPLGGLWLFWLSVVTMAFLYNAIVIFLRGAFQEKYQNKNNLGYWLTCDYLCDFIYIIDMLLFRARLMFFQAGQGITDKRCMLTHYTSSTLFKFDLFSLLPLDLFYFSLNKVEPLLRLPRLFKFHSYLEFSQKFENKSKSAHGIRIFRMVMYLLYMIHLNTCLYYAILFWEGIRQDDIAMANDYWVYLDPKVDVYTKCLFRSAKTLIVIGNLPPPNTNSQIIFMNIDFIVGVFVFASMIGQMRDISAKAGATKDQFRRQMDDTMSLLQVWKIPEAVQKRVRTYYIYSWDQGAVLDERDLLLGVPIRMQTDIAINVHMDTLSRVSLFQDCDKMLLRDLVLKLRPLVYLPNEYICRKGAVGKEMYIVVDGSVQVLGGDKKVLATLQPGSVFGEISLLSVGHGNRRTADVAAPGFANLFVLDKKDLQEVVVNYPDAQESLKRKAREILKQNQASDSKNKKRRGKSLIAESILTRDPETTPTFFNAVLQIARNKRITATILKGSFNMNNEDEEDESRFAFYSSSDISTDEEGEIPIKKRKRPRFLKKKGLLKDALKLGSTEGGGGGSSSMDCPSDSDCLEPTSVLVHPIPKEQPNITSAPTLPNQIPDTFPLSLPYLDHALPSPGLSSSMVTDNDPLEDDEDAHDSGVDVPLDGSAGALTGGSFDYPGEPDGLALDPPGRRKDVNPPDRPEVAPIRSEPQIELSHDEEQTPRDNESTTAEQDEIEEIDASKEGHGSTPSHRESRTTTPSPTKTAPLRRKTTPSEEPSVPLRRQSTPAVPTGGSPLQQPWMQQRPSQIPKVLLQRQATPAAEPEQVWSPAHRGNPEKRDKDFRVKIEHSSSEKEDEEEEEETKRRVSEDSGKDARKEDVDTTEMGTKDEVIDIEEEKKSDEQQEDQVPTQENEGSSVDPPPHDDNKASGAHSKKTSKRSSGESSQPKAFKPNIQYNPRSIYASSARTDRPKSKSGSKSGKGKKHSHGDKQKKE</sequence>
<dbReference type="InParanoid" id="A0A7M7N5A0"/>
<evidence type="ECO:0000256" key="3">
    <source>
        <dbReference type="ARBA" id="ARBA00022692"/>
    </source>
</evidence>
<accession>A0A7M7N5A0</accession>
<keyword evidence="4 10" id="KW-1133">Transmembrane helix</keyword>
<dbReference type="Pfam" id="PF00520">
    <property type="entry name" value="Ion_trans"/>
    <property type="match status" value="1"/>
</dbReference>
<feature type="transmembrane region" description="Helical" evidence="10">
    <location>
        <begin position="381"/>
        <end position="400"/>
    </location>
</feature>
<feature type="compositionally biased region" description="Polar residues" evidence="9">
    <location>
        <begin position="106"/>
        <end position="123"/>
    </location>
</feature>
<evidence type="ECO:0000256" key="2">
    <source>
        <dbReference type="ARBA" id="ARBA00022448"/>
    </source>
</evidence>
<feature type="transmembrane region" description="Helical" evidence="10">
    <location>
        <begin position="558"/>
        <end position="576"/>
    </location>
</feature>
<keyword evidence="13" id="KW-1185">Reference proteome</keyword>
<feature type="compositionally biased region" description="Polar residues" evidence="9">
    <location>
        <begin position="1275"/>
        <end position="1287"/>
    </location>
</feature>
<feature type="compositionally biased region" description="Low complexity" evidence="9">
    <location>
        <begin position="74"/>
        <end position="85"/>
    </location>
</feature>
<dbReference type="KEGG" id="spu:594100"/>
<reference evidence="13" key="1">
    <citation type="submission" date="2015-02" db="EMBL/GenBank/DDBJ databases">
        <title>Genome sequencing for Strongylocentrotus purpuratus.</title>
        <authorList>
            <person name="Murali S."/>
            <person name="Liu Y."/>
            <person name="Vee V."/>
            <person name="English A."/>
            <person name="Wang M."/>
            <person name="Skinner E."/>
            <person name="Han Y."/>
            <person name="Muzny D.M."/>
            <person name="Worley K.C."/>
            <person name="Gibbs R.A."/>
        </authorList>
    </citation>
    <scope>NUCLEOTIDE SEQUENCE</scope>
</reference>
<dbReference type="FunFam" id="1.10.287.630:FF:000001">
    <property type="entry name" value="Cyclic nucleotide-gated channel alpha 3"/>
    <property type="match status" value="1"/>
</dbReference>
<comment type="subcellular location">
    <subcellularLocation>
        <location evidence="1">Membrane</location>
        <topology evidence="1">Multi-pass membrane protein</topology>
    </subcellularLocation>
</comment>
<dbReference type="InterPro" id="IPR050866">
    <property type="entry name" value="CNG_cation_channel"/>
</dbReference>
<dbReference type="OMA" id="SKRYCAR"/>
<evidence type="ECO:0000259" key="11">
    <source>
        <dbReference type="PROSITE" id="PS50042"/>
    </source>
</evidence>
<dbReference type="SUPFAM" id="SSF81324">
    <property type="entry name" value="Voltage-gated potassium channels"/>
    <property type="match status" value="1"/>
</dbReference>
<dbReference type="InterPro" id="IPR014710">
    <property type="entry name" value="RmlC-like_jellyroll"/>
</dbReference>
<keyword evidence="6 10" id="KW-0472">Membrane</keyword>
<feature type="region of interest" description="Disordered" evidence="9">
    <location>
        <begin position="262"/>
        <end position="290"/>
    </location>
</feature>
<feature type="compositionally biased region" description="Polar residues" evidence="9">
    <location>
        <begin position="1105"/>
        <end position="1128"/>
    </location>
</feature>
<feature type="region of interest" description="Disordered" evidence="9">
    <location>
        <begin position="1"/>
        <end position="45"/>
    </location>
</feature>
<dbReference type="GO" id="GO:0098655">
    <property type="term" value="P:monoatomic cation transmembrane transport"/>
    <property type="evidence" value="ECO:0000318"/>
    <property type="project" value="GO_Central"/>
</dbReference>
<dbReference type="InterPro" id="IPR018488">
    <property type="entry name" value="cNMP-bd_CS"/>
</dbReference>
<feature type="compositionally biased region" description="Basic and acidic residues" evidence="9">
    <location>
        <begin position="1011"/>
        <end position="1024"/>
    </location>
</feature>
<feature type="transmembrane region" description="Helical" evidence="10">
    <location>
        <begin position="343"/>
        <end position="369"/>
    </location>
</feature>
<protein>
    <recommendedName>
        <fullName evidence="11">Cyclic nucleotide-binding domain-containing protein</fullName>
    </recommendedName>
</protein>
<dbReference type="Proteomes" id="UP000007110">
    <property type="component" value="Unassembled WGS sequence"/>
</dbReference>
<evidence type="ECO:0000313" key="12">
    <source>
        <dbReference type="EnsemblMetazoa" id="XP_030831328"/>
    </source>
</evidence>
<reference evidence="12" key="2">
    <citation type="submission" date="2021-01" db="UniProtKB">
        <authorList>
            <consortium name="EnsemblMetazoa"/>
        </authorList>
    </citation>
    <scope>IDENTIFICATION</scope>
</reference>
<dbReference type="GO" id="GO:0005223">
    <property type="term" value="F:intracellularly cGMP-activated cation channel activity"/>
    <property type="evidence" value="ECO:0000318"/>
    <property type="project" value="GO_Central"/>
</dbReference>